<feature type="domain" description="Wall-associated receptor kinase galacturonan-binding" evidence="4">
    <location>
        <begin position="39"/>
        <end position="92"/>
    </location>
</feature>
<dbReference type="AlphaFoldDB" id="A0AA41V5B7"/>
<name>A0AA41V5B7_PAPNU</name>
<feature type="signal peptide" evidence="3">
    <location>
        <begin position="1"/>
        <end position="23"/>
    </location>
</feature>
<dbReference type="Gene3D" id="2.10.25.10">
    <property type="entry name" value="Laminin"/>
    <property type="match status" value="1"/>
</dbReference>
<gene>
    <name evidence="5" type="ORF">MKW94_000558</name>
</gene>
<feature type="chain" id="PRO_5041264594" description="Wall-associated receptor kinase galacturonan-binding domain-containing protein" evidence="3">
    <location>
        <begin position="24"/>
        <end position="337"/>
    </location>
</feature>
<evidence type="ECO:0000256" key="3">
    <source>
        <dbReference type="SAM" id="SignalP"/>
    </source>
</evidence>
<evidence type="ECO:0000313" key="6">
    <source>
        <dbReference type="Proteomes" id="UP001177140"/>
    </source>
</evidence>
<dbReference type="GO" id="GO:0030247">
    <property type="term" value="F:polysaccharide binding"/>
    <property type="evidence" value="ECO:0007669"/>
    <property type="project" value="InterPro"/>
</dbReference>
<evidence type="ECO:0000256" key="1">
    <source>
        <dbReference type="ARBA" id="ARBA00004167"/>
    </source>
</evidence>
<comment type="subcellular location">
    <subcellularLocation>
        <location evidence="1">Membrane</location>
        <topology evidence="1">Single-pass membrane protein</topology>
    </subcellularLocation>
</comment>
<organism evidence="5 6">
    <name type="scientific">Papaver nudicaule</name>
    <name type="common">Iceland poppy</name>
    <dbReference type="NCBI Taxonomy" id="74823"/>
    <lineage>
        <taxon>Eukaryota</taxon>
        <taxon>Viridiplantae</taxon>
        <taxon>Streptophyta</taxon>
        <taxon>Embryophyta</taxon>
        <taxon>Tracheophyta</taxon>
        <taxon>Spermatophyta</taxon>
        <taxon>Magnoliopsida</taxon>
        <taxon>Ranunculales</taxon>
        <taxon>Papaveraceae</taxon>
        <taxon>Papaveroideae</taxon>
        <taxon>Papaver</taxon>
    </lineage>
</organism>
<comment type="caution">
    <text evidence="5">The sequence shown here is derived from an EMBL/GenBank/DDBJ whole genome shotgun (WGS) entry which is preliminary data.</text>
</comment>
<keyword evidence="6" id="KW-1185">Reference proteome</keyword>
<protein>
    <recommendedName>
        <fullName evidence="4">Wall-associated receptor kinase galacturonan-binding domain-containing protein</fullName>
    </recommendedName>
</protein>
<dbReference type="EMBL" id="JAJJMA010125054">
    <property type="protein sequence ID" value="MCL7032582.1"/>
    <property type="molecule type" value="Genomic_DNA"/>
</dbReference>
<evidence type="ECO:0000259" key="4">
    <source>
        <dbReference type="Pfam" id="PF13947"/>
    </source>
</evidence>
<dbReference type="Proteomes" id="UP001177140">
    <property type="component" value="Unassembled WGS sequence"/>
</dbReference>
<dbReference type="GO" id="GO:0016020">
    <property type="term" value="C:membrane"/>
    <property type="evidence" value="ECO:0007669"/>
    <property type="project" value="UniProtKB-SubCell"/>
</dbReference>
<dbReference type="PANTHER" id="PTHR33491">
    <property type="entry name" value="OSJNBA0016N04.9 PROTEIN"/>
    <property type="match status" value="1"/>
</dbReference>
<keyword evidence="2 3" id="KW-0732">Signal</keyword>
<evidence type="ECO:0000256" key="2">
    <source>
        <dbReference type="ARBA" id="ARBA00022729"/>
    </source>
</evidence>
<evidence type="ECO:0000313" key="5">
    <source>
        <dbReference type="EMBL" id="MCL7032582.1"/>
    </source>
</evidence>
<feature type="non-terminal residue" evidence="5">
    <location>
        <position position="337"/>
    </location>
</feature>
<accession>A0AA41V5B7</accession>
<dbReference type="Pfam" id="PF13947">
    <property type="entry name" value="GUB_WAK_bind"/>
    <property type="match status" value="1"/>
</dbReference>
<reference evidence="5" key="1">
    <citation type="submission" date="2022-03" db="EMBL/GenBank/DDBJ databases">
        <title>A functionally conserved STORR gene fusion in Papaver species that diverged 16.8 million years ago.</title>
        <authorList>
            <person name="Catania T."/>
        </authorList>
    </citation>
    <scope>NUCLEOTIDE SEQUENCE</scope>
    <source>
        <strain evidence="5">S-191538</strain>
    </source>
</reference>
<sequence>MAFHVAVKFQCFVLLLCLQLVSAEVPVAAASRPIAKPGCPDKCGNVSIPYPFGIGDGCFLDEWFEIICNKSHLGYRKPTTVYGAYNVSDISIPGGYMTTDVYTFTNCSSNKIKNYDYWSPLLYKFTISTTRNKFIVIGCNTYAYLKQRSNVYTATKCVTTCDTSEDAIDGSCAGGIGCCQAPIPAGLTAYGVQVAADDDLPPIKTCNYGFLAEANSFNFSSPYMKEFKNSGTGMVPVVIDWSIGYETCEGVIYSKKSKLYACGPNTDCIQSSVSGYRCSCKNGYEGNPYFNDAKSGGCQGSYNCTCPTGTNPERRLDQKFVCTRTKRRLPVYVVVPL</sequence>
<dbReference type="InterPro" id="IPR025287">
    <property type="entry name" value="WAK_GUB"/>
</dbReference>
<proteinExistence type="predicted"/>